<dbReference type="Proteomes" id="UP000521943">
    <property type="component" value="Unassembled WGS sequence"/>
</dbReference>
<feature type="region of interest" description="Disordered" evidence="1">
    <location>
        <begin position="1"/>
        <end position="21"/>
    </location>
</feature>
<gene>
    <name evidence="2" type="ORF">DFP72DRAFT_856783</name>
</gene>
<keyword evidence="3" id="KW-1185">Reference proteome</keyword>
<name>A0A8H6HF01_9AGAR</name>
<evidence type="ECO:0000256" key="1">
    <source>
        <dbReference type="SAM" id="MobiDB-lite"/>
    </source>
</evidence>
<evidence type="ECO:0000313" key="2">
    <source>
        <dbReference type="EMBL" id="KAF6745076.1"/>
    </source>
</evidence>
<reference evidence="2 3" key="1">
    <citation type="submission" date="2020-07" db="EMBL/GenBank/DDBJ databases">
        <title>Comparative genomics of pyrophilous fungi reveals a link between fire events and developmental genes.</title>
        <authorList>
            <consortium name="DOE Joint Genome Institute"/>
            <person name="Steindorff A.S."/>
            <person name="Carver A."/>
            <person name="Calhoun S."/>
            <person name="Stillman K."/>
            <person name="Liu H."/>
            <person name="Lipzen A."/>
            <person name="Pangilinan J."/>
            <person name="Labutti K."/>
            <person name="Bruns T.D."/>
            <person name="Grigoriev I.V."/>
        </authorList>
    </citation>
    <scope>NUCLEOTIDE SEQUENCE [LARGE SCALE GENOMIC DNA]</scope>
    <source>
        <strain evidence="2 3">CBS 144469</strain>
    </source>
</reference>
<organism evidence="2 3">
    <name type="scientific">Ephemerocybe angulata</name>
    <dbReference type="NCBI Taxonomy" id="980116"/>
    <lineage>
        <taxon>Eukaryota</taxon>
        <taxon>Fungi</taxon>
        <taxon>Dikarya</taxon>
        <taxon>Basidiomycota</taxon>
        <taxon>Agaricomycotina</taxon>
        <taxon>Agaricomycetes</taxon>
        <taxon>Agaricomycetidae</taxon>
        <taxon>Agaricales</taxon>
        <taxon>Agaricineae</taxon>
        <taxon>Psathyrellaceae</taxon>
        <taxon>Ephemerocybe</taxon>
    </lineage>
</organism>
<accession>A0A8H6HF01</accession>
<proteinExistence type="predicted"/>
<evidence type="ECO:0000313" key="3">
    <source>
        <dbReference type="Proteomes" id="UP000521943"/>
    </source>
</evidence>
<dbReference type="SUPFAM" id="SSF54849">
    <property type="entry name" value="GroEL-intermediate domain like"/>
    <property type="match status" value="1"/>
</dbReference>
<sequence length="413" mass="46494">MPLLESEFVPQPDGRTIQRDRSTTSIDIPAHPIYSECVKNVAAACSSMDLYRDWQASVPQLWPTLDPSGRGGGYRLGAGEIGAFEDEIGVEHGFISTYHLPHRGLILLSEATISPLHNILPVLKPSAQPLSPLLLITEDVDSSDSKRGEQALTDGLEVEVEKVVIDLLSSTGSISDDHEGRHHRPKRRVQEGADTIQACWCHDYEEHHAQRSPAPSTPMHLGERRYQCREPHAQATEKVGKKGVTTLMEWRTIEDDVEIIEGVHLDLSRFTLPALYSSSLFVSSFLAWSSLLSERHRRTSPKRVAGGRHGWVVVRVCMMIIDPFYRCCDLIAPQFSIGRADDNESLRYLPYTIAYRWLEVSIRAAPYRRDYYERLAQGASTEKLDKGLEKWLAGLDVIVRRITEFVEKGGLRT</sequence>
<protein>
    <submittedName>
        <fullName evidence="2">Uncharacterized protein</fullName>
    </submittedName>
</protein>
<dbReference type="InterPro" id="IPR027410">
    <property type="entry name" value="TCP-1-like_intermed_sf"/>
</dbReference>
<dbReference type="InterPro" id="IPR027409">
    <property type="entry name" value="GroEL-like_apical_dom_sf"/>
</dbReference>
<dbReference type="EMBL" id="JACGCI010000110">
    <property type="protein sequence ID" value="KAF6745076.1"/>
    <property type="molecule type" value="Genomic_DNA"/>
</dbReference>
<comment type="caution">
    <text evidence="2">The sequence shown here is derived from an EMBL/GenBank/DDBJ whole genome shotgun (WGS) entry which is preliminary data.</text>
</comment>
<dbReference type="AlphaFoldDB" id="A0A8H6HF01"/>
<dbReference type="SUPFAM" id="SSF52029">
    <property type="entry name" value="GroEL apical domain-like"/>
    <property type="match status" value="1"/>
</dbReference>